<feature type="transmembrane region" description="Helical" evidence="2">
    <location>
        <begin position="133"/>
        <end position="154"/>
    </location>
</feature>
<evidence type="ECO:0000313" key="3">
    <source>
        <dbReference type="EMBL" id="CAE0469273.1"/>
    </source>
</evidence>
<feature type="transmembrane region" description="Helical" evidence="2">
    <location>
        <begin position="289"/>
        <end position="314"/>
    </location>
</feature>
<keyword evidence="2" id="KW-0812">Transmembrane</keyword>
<keyword evidence="2" id="KW-0472">Membrane</keyword>
<dbReference type="AlphaFoldDB" id="A0A7S3VBF2"/>
<name>A0A7S3VBF2_9STRA</name>
<proteinExistence type="predicted"/>
<feature type="compositionally biased region" description="Low complexity" evidence="1">
    <location>
        <begin position="172"/>
        <end position="182"/>
    </location>
</feature>
<feature type="compositionally biased region" description="Basic and acidic residues" evidence="1">
    <location>
        <begin position="331"/>
        <end position="348"/>
    </location>
</feature>
<protein>
    <submittedName>
        <fullName evidence="3">Uncharacterized protein</fullName>
    </submittedName>
</protein>
<gene>
    <name evidence="3" type="ORF">CDEB00056_LOCUS14126</name>
</gene>
<evidence type="ECO:0000256" key="2">
    <source>
        <dbReference type="SAM" id="Phobius"/>
    </source>
</evidence>
<dbReference type="EMBL" id="HBIO01018408">
    <property type="protein sequence ID" value="CAE0469273.1"/>
    <property type="molecule type" value="Transcribed_RNA"/>
</dbReference>
<feature type="compositionally biased region" description="Basic and acidic residues" evidence="1">
    <location>
        <begin position="360"/>
        <end position="369"/>
    </location>
</feature>
<feature type="transmembrane region" description="Helical" evidence="2">
    <location>
        <begin position="107"/>
        <end position="127"/>
    </location>
</feature>
<feature type="transmembrane region" description="Helical" evidence="2">
    <location>
        <begin position="73"/>
        <end position="95"/>
    </location>
</feature>
<accession>A0A7S3VBF2</accession>
<reference evidence="3" key="1">
    <citation type="submission" date="2021-01" db="EMBL/GenBank/DDBJ databases">
        <authorList>
            <person name="Corre E."/>
            <person name="Pelletier E."/>
            <person name="Niang G."/>
            <person name="Scheremetjew M."/>
            <person name="Finn R."/>
            <person name="Kale V."/>
            <person name="Holt S."/>
            <person name="Cochrane G."/>
            <person name="Meng A."/>
            <person name="Brown T."/>
            <person name="Cohen L."/>
        </authorList>
    </citation>
    <scope>NUCLEOTIDE SEQUENCE</scope>
    <source>
        <strain evidence="3">MM31A-1</strain>
    </source>
</reference>
<evidence type="ECO:0000256" key="1">
    <source>
        <dbReference type="SAM" id="MobiDB-lite"/>
    </source>
</evidence>
<feature type="region of interest" description="Disordered" evidence="1">
    <location>
        <begin position="158"/>
        <end position="188"/>
    </location>
</feature>
<feature type="transmembrane region" description="Helical" evidence="2">
    <location>
        <begin position="197"/>
        <end position="218"/>
    </location>
</feature>
<feature type="transmembrane region" description="Helical" evidence="2">
    <location>
        <begin position="260"/>
        <end position="277"/>
    </location>
</feature>
<feature type="transmembrane region" description="Helical" evidence="2">
    <location>
        <begin position="230"/>
        <end position="248"/>
    </location>
</feature>
<sequence length="377" mass="40936">MNFNFNLPPVVQRSISHLTHKNALNILALCIIFMTSLELEINPDWPEWMQPEWLRGKGVEFGNFETIITPTDFTFIISDVVFLFEIIYGFVQLLPHYSKTELVQEGVSYWFFAAAIADLLSSAFFEMEMESPWMSLLSTLLIGAVSAFMLKILIQQSSSSSGAGDTGGTGTTAGTSSSSGTSAGRGGVKTHTPEEYWLLRFPFNLHAGWAISIFMLSLNNTFVVGGVGPVVQAFIGAFSLIAIGGITAKMLFFNGGKPNYVIPFILSLFTLGSAFSFREPGMEDNLAGWVIVSLMLLTVVVSLSMGGASVYFLYHNELKDDSIDNDNNSDQFKDNVGKRGTTDTRIDGDVGVGVASGDYKGGKMDKESASSDGPTMV</sequence>
<organism evidence="3">
    <name type="scientific">Chaetoceros debilis</name>
    <dbReference type="NCBI Taxonomy" id="122233"/>
    <lineage>
        <taxon>Eukaryota</taxon>
        <taxon>Sar</taxon>
        <taxon>Stramenopiles</taxon>
        <taxon>Ochrophyta</taxon>
        <taxon>Bacillariophyta</taxon>
        <taxon>Coscinodiscophyceae</taxon>
        <taxon>Chaetocerotophycidae</taxon>
        <taxon>Chaetocerotales</taxon>
        <taxon>Chaetocerotaceae</taxon>
        <taxon>Chaetoceros</taxon>
    </lineage>
</organism>
<feature type="region of interest" description="Disordered" evidence="1">
    <location>
        <begin position="324"/>
        <end position="377"/>
    </location>
</feature>
<keyword evidence="2" id="KW-1133">Transmembrane helix</keyword>